<keyword evidence="2" id="KW-1185">Reference proteome</keyword>
<comment type="caution">
    <text evidence="1">The sequence shown here is derived from an EMBL/GenBank/DDBJ whole genome shotgun (WGS) entry which is preliminary data.</text>
</comment>
<sequence length="276" mass="31079">MALAMCPLCSDDEDIELVRGLEGGRRRVRHRCGYEWEHGALGEPRKQPPRSLVDLKARFPKAEDVEPGVLERVDRLKARYLATRPGFDPDVAAYWEKYRRIFSREGLYTCDPRALKDFANSDVGAHPGNQATFNSAWNALGDDAAAESTRQTVGYLLHGPDDVPREDRLDHLLSGAKPFAMTGFKEALLTRVLCVVEPERFLSILKYTTEAGGKREIARIVYGLELPAPESVNWTLGRLVFWSNDLLHTLVGDGFANQQHSAAFLWWAKDRIDEPS</sequence>
<accession>A0ABU0Q6F6</accession>
<evidence type="ECO:0000313" key="1">
    <source>
        <dbReference type="EMBL" id="MDQ0686257.1"/>
    </source>
</evidence>
<name>A0ABU0Q6F6_STRAH</name>
<dbReference type="RefSeq" id="WP_307045900.1">
    <property type="nucleotide sequence ID" value="NZ_JAUSYA010000001.1"/>
</dbReference>
<gene>
    <name evidence="1" type="ORF">QFZ56_005220</name>
</gene>
<reference evidence="1 2" key="1">
    <citation type="submission" date="2023-07" db="EMBL/GenBank/DDBJ databases">
        <title>Comparative genomics of wheat-associated soil bacteria to identify genetic determinants of phenazine resistance.</title>
        <authorList>
            <person name="Mouncey N."/>
        </authorList>
    </citation>
    <scope>NUCLEOTIDE SEQUENCE [LARGE SCALE GENOMIC DNA]</scope>
    <source>
        <strain evidence="1 2">W4I19-2</strain>
    </source>
</reference>
<dbReference type="Proteomes" id="UP001243364">
    <property type="component" value="Unassembled WGS sequence"/>
</dbReference>
<evidence type="ECO:0000313" key="2">
    <source>
        <dbReference type="Proteomes" id="UP001243364"/>
    </source>
</evidence>
<proteinExistence type="predicted"/>
<dbReference type="EMBL" id="JAUSYA010000001">
    <property type="protein sequence ID" value="MDQ0686257.1"/>
    <property type="molecule type" value="Genomic_DNA"/>
</dbReference>
<organism evidence="1 2">
    <name type="scientific">Streptomyces achromogenes</name>
    <dbReference type="NCBI Taxonomy" id="67255"/>
    <lineage>
        <taxon>Bacteria</taxon>
        <taxon>Bacillati</taxon>
        <taxon>Actinomycetota</taxon>
        <taxon>Actinomycetes</taxon>
        <taxon>Kitasatosporales</taxon>
        <taxon>Streptomycetaceae</taxon>
        <taxon>Streptomyces</taxon>
    </lineage>
</organism>
<protein>
    <submittedName>
        <fullName evidence="1">Uncharacterized protein</fullName>
    </submittedName>
</protein>